<name>A0A8X7CBS1_9ARAC</name>
<dbReference type="EMBL" id="BMAV01012422">
    <property type="protein sequence ID" value="GFY59089.1"/>
    <property type="molecule type" value="Genomic_DNA"/>
</dbReference>
<dbReference type="AlphaFoldDB" id="A0A8X7CBS1"/>
<proteinExistence type="predicted"/>
<evidence type="ECO:0000313" key="3">
    <source>
        <dbReference type="Proteomes" id="UP000886998"/>
    </source>
</evidence>
<feature type="region of interest" description="Disordered" evidence="1">
    <location>
        <begin position="88"/>
        <end position="113"/>
    </location>
</feature>
<reference evidence="2" key="1">
    <citation type="submission" date="2020-08" db="EMBL/GenBank/DDBJ databases">
        <title>Multicomponent nature underlies the extraordinary mechanical properties of spider dragline silk.</title>
        <authorList>
            <person name="Kono N."/>
            <person name="Nakamura H."/>
            <person name="Mori M."/>
            <person name="Yoshida Y."/>
            <person name="Ohtoshi R."/>
            <person name="Malay A.D."/>
            <person name="Moran D.A.P."/>
            <person name="Tomita M."/>
            <person name="Numata K."/>
            <person name="Arakawa K."/>
        </authorList>
    </citation>
    <scope>NUCLEOTIDE SEQUENCE</scope>
</reference>
<accession>A0A8X7CBS1</accession>
<gene>
    <name evidence="2" type="ORF">TNIN_277641</name>
</gene>
<feature type="compositionally biased region" description="Polar residues" evidence="1">
    <location>
        <begin position="99"/>
        <end position="113"/>
    </location>
</feature>
<evidence type="ECO:0000256" key="1">
    <source>
        <dbReference type="SAM" id="MobiDB-lite"/>
    </source>
</evidence>
<sequence length="113" mass="12499">MKLDKLFQLFLGDTDNVLVIPTFVLFQEGMGMLQIFHNVVIGKGLQAFQARTNLQRSIVKGTCKENAIRHPLPLITHPFDRNEIVTVGSGSHDDGKTGMTRTQGVSMKLQSSS</sequence>
<dbReference type="Proteomes" id="UP000886998">
    <property type="component" value="Unassembled WGS sequence"/>
</dbReference>
<keyword evidence="3" id="KW-1185">Reference proteome</keyword>
<comment type="caution">
    <text evidence="2">The sequence shown here is derived from an EMBL/GenBank/DDBJ whole genome shotgun (WGS) entry which is preliminary data.</text>
</comment>
<evidence type="ECO:0000313" key="2">
    <source>
        <dbReference type="EMBL" id="GFY59089.1"/>
    </source>
</evidence>
<organism evidence="2 3">
    <name type="scientific">Trichonephila inaurata madagascariensis</name>
    <dbReference type="NCBI Taxonomy" id="2747483"/>
    <lineage>
        <taxon>Eukaryota</taxon>
        <taxon>Metazoa</taxon>
        <taxon>Ecdysozoa</taxon>
        <taxon>Arthropoda</taxon>
        <taxon>Chelicerata</taxon>
        <taxon>Arachnida</taxon>
        <taxon>Araneae</taxon>
        <taxon>Araneomorphae</taxon>
        <taxon>Entelegynae</taxon>
        <taxon>Araneoidea</taxon>
        <taxon>Nephilidae</taxon>
        <taxon>Trichonephila</taxon>
        <taxon>Trichonephila inaurata</taxon>
    </lineage>
</organism>
<protein>
    <submittedName>
        <fullName evidence="2">Uncharacterized protein</fullName>
    </submittedName>
</protein>